<dbReference type="PANTHER" id="PTHR37616:SF2">
    <property type="entry name" value="BZIP DOMAIN-CONTAINING PROTEIN"/>
    <property type="match status" value="1"/>
</dbReference>
<reference evidence="4" key="2">
    <citation type="submission" date="2023-05" db="EMBL/GenBank/DDBJ databases">
        <authorList>
            <consortium name="Lawrence Berkeley National Laboratory"/>
            <person name="Steindorff A."/>
            <person name="Hensen N."/>
            <person name="Bonometti L."/>
            <person name="Westerberg I."/>
            <person name="Brannstrom I.O."/>
            <person name="Guillou S."/>
            <person name="Cros-Aarteil S."/>
            <person name="Calhoun S."/>
            <person name="Haridas S."/>
            <person name="Kuo A."/>
            <person name="Mondo S."/>
            <person name="Pangilinan J."/>
            <person name="Riley R."/>
            <person name="Labutti K."/>
            <person name="Andreopoulos B."/>
            <person name="Lipzen A."/>
            <person name="Chen C."/>
            <person name="Yanf M."/>
            <person name="Daum C."/>
            <person name="Ng V."/>
            <person name="Clum A."/>
            <person name="Ohm R."/>
            <person name="Martin F."/>
            <person name="Silar P."/>
            <person name="Natvig D."/>
            <person name="Lalanne C."/>
            <person name="Gautier V."/>
            <person name="Ament-Velasquez S.L."/>
            <person name="Kruys A."/>
            <person name="Hutchinson M.I."/>
            <person name="Powell A.J."/>
            <person name="Barry K."/>
            <person name="Miller A.N."/>
            <person name="Grigoriev I.V."/>
            <person name="Debuchy R."/>
            <person name="Gladieux P."/>
            <person name="Thoren M.H."/>
            <person name="Johannesson H."/>
        </authorList>
    </citation>
    <scope>NUCLEOTIDE SEQUENCE</scope>
    <source>
        <strain evidence="4">CBS 103.79</strain>
    </source>
</reference>
<evidence type="ECO:0000256" key="2">
    <source>
        <dbReference type="SAM" id="MobiDB-lite"/>
    </source>
</evidence>
<dbReference type="Proteomes" id="UP001303889">
    <property type="component" value="Unassembled WGS sequence"/>
</dbReference>
<dbReference type="EMBL" id="MU855637">
    <property type="protein sequence ID" value="KAK3900789.1"/>
    <property type="molecule type" value="Genomic_DNA"/>
</dbReference>
<evidence type="ECO:0000313" key="5">
    <source>
        <dbReference type="Proteomes" id="UP001303889"/>
    </source>
</evidence>
<feature type="region of interest" description="Disordered" evidence="2">
    <location>
        <begin position="159"/>
        <end position="181"/>
    </location>
</feature>
<accession>A0AAN6MHQ4</accession>
<proteinExistence type="predicted"/>
<name>A0AAN6MHQ4_9PEZI</name>
<sequence>MAAGQGGFDQLVDSFVDFSDYDTNNLTFQSPELTPSSSSNLSPPNTLKTEPPSTPSLFPTSQVFSGPSHQYDLHKQQTGIVPGALATTLSMNPPHGFYQEYLDFQEQQVLAGMDDELFDFNSPLQGTLDASALDLGFQTPPSDSGLYISTTINPNALSGHDDALSASSMPPPPSLTATNGRLYPGMHQQQAALARAQYQQKQQLLQRQRAQQAQAQAQAQQAKQAAQKSRAPQTSGTIAEQSVQNILNSMRTEVPHYEPIKTLPPMNFPKQKKSESEMDEDEKFLASAEGKKLDPQARRQLRNKVSARAFRGRRKEYITWLEARLTDRINDVGIMKAQNAALIDENSRLTNLTRMLLTSPQFKEMLGDLSANPAKLAQLQSSAGPTPSAVAVPQPRPIMPHMTDEERSQHLHQQFQQSCYAA</sequence>
<feature type="compositionally biased region" description="Polar residues" evidence="2">
    <location>
        <begin position="55"/>
        <end position="68"/>
    </location>
</feature>
<dbReference type="Gene3D" id="1.20.5.170">
    <property type="match status" value="1"/>
</dbReference>
<feature type="region of interest" description="Disordered" evidence="2">
    <location>
        <begin position="259"/>
        <end position="280"/>
    </location>
</feature>
<feature type="region of interest" description="Disordered" evidence="2">
    <location>
        <begin position="26"/>
        <end position="70"/>
    </location>
</feature>
<dbReference type="PROSITE" id="PS00036">
    <property type="entry name" value="BZIP_BASIC"/>
    <property type="match status" value="1"/>
</dbReference>
<evidence type="ECO:0000313" key="4">
    <source>
        <dbReference type="EMBL" id="KAK3900789.1"/>
    </source>
</evidence>
<feature type="domain" description="BZIP" evidence="3">
    <location>
        <begin position="298"/>
        <end position="313"/>
    </location>
</feature>
<dbReference type="CDD" id="cd14810">
    <property type="entry name" value="bZIP_u1"/>
    <property type="match status" value="1"/>
</dbReference>
<organism evidence="4 5">
    <name type="scientific">Staphylotrichum tortipilum</name>
    <dbReference type="NCBI Taxonomy" id="2831512"/>
    <lineage>
        <taxon>Eukaryota</taxon>
        <taxon>Fungi</taxon>
        <taxon>Dikarya</taxon>
        <taxon>Ascomycota</taxon>
        <taxon>Pezizomycotina</taxon>
        <taxon>Sordariomycetes</taxon>
        <taxon>Sordariomycetidae</taxon>
        <taxon>Sordariales</taxon>
        <taxon>Chaetomiaceae</taxon>
        <taxon>Staphylotrichum</taxon>
    </lineage>
</organism>
<feature type="coiled-coil region" evidence="1">
    <location>
        <begin position="191"/>
        <end position="225"/>
    </location>
</feature>
<evidence type="ECO:0000256" key="1">
    <source>
        <dbReference type="SAM" id="Coils"/>
    </source>
</evidence>
<dbReference type="InterPro" id="IPR004827">
    <property type="entry name" value="bZIP"/>
</dbReference>
<dbReference type="AlphaFoldDB" id="A0AAN6MHQ4"/>
<feature type="compositionally biased region" description="Low complexity" evidence="2">
    <location>
        <begin position="30"/>
        <end position="47"/>
    </location>
</feature>
<keyword evidence="1" id="KW-0175">Coiled coil</keyword>
<dbReference type="GO" id="GO:0003700">
    <property type="term" value="F:DNA-binding transcription factor activity"/>
    <property type="evidence" value="ECO:0007669"/>
    <property type="project" value="InterPro"/>
</dbReference>
<comment type="caution">
    <text evidence="4">The sequence shown here is derived from an EMBL/GenBank/DDBJ whole genome shotgun (WGS) entry which is preliminary data.</text>
</comment>
<dbReference type="SUPFAM" id="SSF57959">
    <property type="entry name" value="Leucine zipper domain"/>
    <property type="match status" value="1"/>
</dbReference>
<evidence type="ECO:0000259" key="3">
    <source>
        <dbReference type="PROSITE" id="PS00036"/>
    </source>
</evidence>
<dbReference type="SMART" id="SM00338">
    <property type="entry name" value="BRLZ"/>
    <property type="match status" value="1"/>
</dbReference>
<gene>
    <name evidence="4" type="ORF">C8A05DRAFT_35559</name>
</gene>
<protein>
    <recommendedName>
        <fullName evidence="3">BZIP domain-containing protein</fullName>
    </recommendedName>
</protein>
<dbReference type="InterPro" id="IPR046347">
    <property type="entry name" value="bZIP_sf"/>
</dbReference>
<keyword evidence="5" id="KW-1185">Reference proteome</keyword>
<dbReference type="PANTHER" id="PTHR37616">
    <property type="entry name" value="BZIP TRANSCRIPTION FACTOR 60-LIKE"/>
    <property type="match status" value="1"/>
</dbReference>
<reference evidence="4" key="1">
    <citation type="journal article" date="2023" name="Mol. Phylogenet. Evol.">
        <title>Genome-scale phylogeny and comparative genomics of the fungal order Sordariales.</title>
        <authorList>
            <person name="Hensen N."/>
            <person name="Bonometti L."/>
            <person name="Westerberg I."/>
            <person name="Brannstrom I.O."/>
            <person name="Guillou S."/>
            <person name="Cros-Aarteil S."/>
            <person name="Calhoun S."/>
            <person name="Haridas S."/>
            <person name="Kuo A."/>
            <person name="Mondo S."/>
            <person name="Pangilinan J."/>
            <person name="Riley R."/>
            <person name="LaButti K."/>
            <person name="Andreopoulos B."/>
            <person name="Lipzen A."/>
            <person name="Chen C."/>
            <person name="Yan M."/>
            <person name="Daum C."/>
            <person name="Ng V."/>
            <person name="Clum A."/>
            <person name="Steindorff A."/>
            <person name="Ohm R.A."/>
            <person name="Martin F."/>
            <person name="Silar P."/>
            <person name="Natvig D.O."/>
            <person name="Lalanne C."/>
            <person name="Gautier V."/>
            <person name="Ament-Velasquez S.L."/>
            <person name="Kruys A."/>
            <person name="Hutchinson M.I."/>
            <person name="Powell A.J."/>
            <person name="Barry K."/>
            <person name="Miller A.N."/>
            <person name="Grigoriev I.V."/>
            <person name="Debuchy R."/>
            <person name="Gladieux P."/>
            <person name="Hiltunen Thoren M."/>
            <person name="Johannesson H."/>
        </authorList>
    </citation>
    <scope>NUCLEOTIDE SEQUENCE</scope>
    <source>
        <strain evidence="4">CBS 103.79</strain>
    </source>
</reference>
<dbReference type="Pfam" id="PF00170">
    <property type="entry name" value="bZIP_1"/>
    <property type="match status" value="1"/>
</dbReference>